<feature type="transmembrane region" description="Helical" evidence="1">
    <location>
        <begin position="12"/>
        <end position="36"/>
    </location>
</feature>
<sequence>MGMVALANLLSASLTVPVGFGLVAPAGVYLAGLLFALRDLIHEQSGPLPVLYALFGGIILSGLLGSDQIAAASAAAFTAAELIDTAVYACTRRHGPLVAVTVSNLVALAVDSTLFLLIAFGSLAMAPGQFVGKVWMTVLAVFLLWTCRRWTR</sequence>
<protein>
    <submittedName>
        <fullName evidence="2">Uncharacterized PurR-regulated membrane protein YhhQ (DUF165 family)</fullName>
    </submittedName>
</protein>
<name>A0ABR9KNN4_9ACTN</name>
<feature type="transmembrane region" description="Helical" evidence="1">
    <location>
        <begin position="48"/>
        <end position="64"/>
    </location>
</feature>
<evidence type="ECO:0000313" key="3">
    <source>
        <dbReference type="Proteomes" id="UP000661607"/>
    </source>
</evidence>
<keyword evidence="1" id="KW-0472">Membrane</keyword>
<dbReference type="Proteomes" id="UP000661607">
    <property type="component" value="Unassembled WGS sequence"/>
</dbReference>
<dbReference type="InterPro" id="IPR003744">
    <property type="entry name" value="YhhQ"/>
</dbReference>
<evidence type="ECO:0000313" key="2">
    <source>
        <dbReference type="EMBL" id="MBE1563634.1"/>
    </source>
</evidence>
<proteinExistence type="predicted"/>
<reference evidence="2 3" key="1">
    <citation type="submission" date="2020-10" db="EMBL/GenBank/DDBJ databases">
        <title>Sequencing the genomes of 1000 actinobacteria strains.</title>
        <authorList>
            <person name="Klenk H.-P."/>
        </authorList>
    </citation>
    <scope>NUCLEOTIDE SEQUENCE [LARGE SCALE GENOMIC DNA]</scope>
    <source>
        <strain evidence="2 3">DSM 43748</strain>
    </source>
</reference>
<organism evidence="2 3">
    <name type="scientific">Nonomuraea africana</name>
    <dbReference type="NCBI Taxonomy" id="46171"/>
    <lineage>
        <taxon>Bacteria</taxon>
        <taxon>Bacillati</taxon>
        <taxon>Actinomycetota</taxon>
        <taxon>Actinomycetes</taxon>
        <taxon>Streptosporangiales</taxon>
        <taxon>Streptosporangiaceae</taxon>
        <taxon>Nonomuraea</taxon>
    </lineage>
</organism>
<dbReference type="EMBL" id="JADBEF010000001">
    <property type="protein sequence ID" value="MBE1563634.1"/>
    <property type="molecule type" value="Genomic_DNA"/>
</dbReference>
<keyword evidence="1" id="KW-1133">Transmembrane helix</keyword>
<keyword evidence="3" id="KW-1185">Reference proteome</keyword>
<feature type="transmembrane region" description="Helical" evidence="1">
    <location>
        <begin position="70"/>
        <end position="90"/>
    </location>
</feature>
<feature type="transmembrane region" description="Helical" evidence="1">
    <location>
        <begin position="97"/>
        <end position="124"/>
    </location>
</feature>
<accession>A0ABR9KNN4</accession>
<evidence type="ECO:0000256" key="1">
    <source>
        <dbReference type="SAM" id="Phobius"/>
    </source>
</evidence>
<keyword evidence="1" id="KW-0812">Transmembrane</keyword>
<dbReference type="Pfam" id="PF02592">
    <property type="entry name" value="Vut_1"/>
    <property type="match status" value="1"/>
</dbReference>
<comment type="caution">
    <text evidence="2">The sequence shown here is derived from an EMBL/GenBank/DDBJ whole genome shotgun (WGS) entry which is preliminary data.</text>
</comment>
<feature type="transmembrane region" description="Helical" evidence="1">
    <location>
        <begin position="130"/>
        <end position="147"/>
    </location>
</feature>
<gene>
    <name evidence="2" type="ORF">H4W81_006413</name>
</gene>